<organism evidence="9 10">
    <name type="scientific">Paenibacillus baimaensis</name>
    <dbReference type="NCBI Taxonomy" id="2982185"/>
    <lineage>
        <taxon>Bacteria</taxon>
        <taxon>Bacillati</taxon>
        <taxon>Bacillota</taxon>
        <taxon>Bacilli</taxon>
        <taxon>Bacillales</taxon>
        <taxon>Paenibacillaceae</taxon>
        <taxon>Paenibacillus</taxon>
    </lineage>
</organism>
<dbReference type="PANTHER" id="PTHR30193">
    <property type="entry name" value="ABC TRANSPORTER PERMEASE PROTEIN"/>
    <property type="match status" value="1"/>
</dbReference>
<protein>
    <submittedName>
        <fullName evidence="9">Sugar ABC transporter permease</fullName>
    </submittedName>
</protein>
<dbReference type="Gene3D" id="1.10.3720.10">
    <property type="entry name" value="MetI-like"/>
    <property type="match status" value="1"/>
</dbReference>
<feature type="transmembrane region" description="Helical" evidence="7">
    <location>
        <begin position="21"/>
        <end position="40"/>
    </location>
</feature>
<feature type="transmembrane region" description="Helical" evidence="7">
    <location>
        <begin position="71"/>
        <end position="93"/>
    </location>
</feature>
<dbReference type="RefSeq" id="WP_262684367.1">
    <property type="nucleotide sequence ID" value="NZ_JAOQIO010000036.1"/>
</dbReference>
<dbReference type="PANTHER" id="PTHR30193:SF37">
    <property type="entry name" value="INNER MEMBRANE ABC TRANSPORTER PERMEASE PROTEIN YCJO"/>
    <property type="match status" value="1"/>
</dbReference>
<feature type="transmembrane region" description="Helical" evidence="7">
    <location>
        <begin position="153"/>
        <end position="176"/>
    </location>
</feature>
<dbReference type="PROSITE" id="PS50928">
    <property type="entry name" value="ABC_TM1"/>
    <property type="match status" value="1"/>
</dbReference>
<sequence length="290" mass="32553">MSSRVFKLKAGPMFRYLVPIFLIYIFTIILPLMLSIYFSLLNESGTKFAGLDNYLALVKDRDFWYSFKNNLIIVLFCVLGQVGIAFILASLFMSKILKFSRLHRSSIFLPVVLAPVVAGYLWSLIYNYRLGLLNRFLNLMDIPSILWLDEPKYVIYAVSIPLIWKYIGLYLIIFLAGMQNISKDVLEAADIDGASWLQKTVYVIFPLLKNVIRVALILCISGTMKVFDHIYVMTGGGPGTSSMVMAQYAFNNAFTMGKLSYGSTISIGMMILSAVTIFAISKLINAGGNK</sequence>
<evidence type="ECO:0000256" key="4">
    <source>
        <dbReference type="ARBA" id="ARBA00022692"/>
    </source>
</evidence>
<keyword evidence="10" id="KW-1185">Reference proteome</keyword>
<evidence type="ECO:0000256" key="7">
    <source>
        <dbReference type="RuleBase" id="RU363032"/>
    </source>
</evidence>
<dbReference type="SUPFAM" id="SSF161098">
    <property type="entry name" value="MetI-like"/>
    <property type="match status" value="1"/>
</dbReference>
<evidence type="ECO:0000256" key="3">
    <source>
        <dbReference type="ARBA" id="ARBA00022475"/>
    </source>
</evidence>
<evidence type="ECO:0000256" key="2">
    <source>
        <dbReference type="ARBA" id="ARBA00022448"/>
    </source>
</evidence>
<dbReference type="Proteomes" id="UP001652445">
    <property type="component" value="Unassembled WGS sequence"/>
</dbReference>
<dbReference type="Pfam" id="PF00528">
    <property type="entry name" value="BPD_transp_1"/>
    <property type="match status" value="1"/>
</dbReference>
<keyword evidence="6 7" id="KW-0472">Membrane</keyword>
<dbReference type="InterPro" id="IPR035906">
    <property type="entry name" value="MetI-like_sf"/>
</dbReference>
<evidence type="ECO:0000256" key="1">
    <source>
        <dbReference type="ARBA" id="ARBA00004651"/>
    </source>
</evidence>
<feature type="transmembrane region" description="Helical" evidence="7">
    <location>
        <begin position="105"/>
        <end position="125"/>
    </location>
</feature>
<reference evidence="9 10" key="1">
    <citation type="submission" date="2022-09" db="EMBL/GenBank/DDBJ databases">
        <authorList>
            <person name="Han X.L."/>
            <person name="Wang Q."/>
            <person name="Lu T."/>
        </authorList>
    </citation>
    <scope>NUCLEOTIDE SEQUENCE [LARGE SCALE GENOMIC DNA]</scope>
    <source>
        <strain evidence="9 10">WQ 127069</strain>
    </source>
</reference>
<comment type="caution">
    <text evidence="9">The sequence shown here is derived from an EMBL/GenBank/DDBJ whole genome shotgun (WGS) entry which is preliminary data.</text>
</comment>
<comment type="subcellular location">
    <subcellularLocation>
        <location evidence="1 7">Cell membrane</location>
        <topology evidence="1 7">Multi-pass membrane protein</topology>
    </subcellularLocation>
</comment>
<keyword evidence="2 7" id="KW-0813">Transport</keyword>
<proteinExistence type="inferred from homology"/>
<feature type="domain" description="ABC transmembrane type-1" evidence="8">
    <location>
        <begin position="67"/>
        <end position="282"/>
    </location>
</feature>
<keyword evidence="3" id="KW-1003">Cell membrane</keyword>
<dbReference type="CDD" id="cd06261">
    <property type="entry name" value="TM_PBP2"/>
    <property type="match status" value="1"/>
</dbReference>
<dbReference type="InterPro" id="IPR000515">
    <property type="entry name" value="MetI-like"/>
</dbReference>
<keyword evidence="5 7" id="KW-1133">Transmembrane helix</keyword>
<evidence type="ECO:0000256" key="6">
    <source>
        <dbReference type="ARBA" id="ARBA00023136"/>
    </source>
</evidence>
<evidence type="ECO:0000313" key="9">
    <source>
        <dbReference type="EMBL" id="MCU6793056.1"/>
    </source>
</evidence>
<evidence type="ECO:0000259" key="8">
    <source>
        <dbReference type="PROSITE" id="PS50928"/>
    </source>
</evidence>
<dbReference type="EMBL" id="JAOQIO010000036">
    <property type="protein sequence ID" value="MCU6793056.1"/>
    <property type="molecule type" value="Genomic_DNA"/>
</dbReference>
<dbReference type="InterPro" id="IPR051393">
    <property type="entry name" value="ABC_transporter_permease"/>
</dbReference>
<feature type="transmembrane region" description="Helical" evidence="7">
    <location>
        <begin position="262"/>
        <end position="284"/>
    </location>
</feature>
<accession>A0ABT2UFY5</accession>
<evidence type="ECO:0000313" key="10">
    <source>
        <dbReference type="Proteomes" id="UP001652445"/>
    </source>
</evidence>
<evidence type="ECO:0000256" key="5">
    <source>
        <dbReference type="ARBA" id="ARBA00022989"/>
    </source>
</evidence>
<name>A0ABT2UFY5_9BACL</name>
<comment type="similarity">
    <text evidence="7">Belongs to the binding-protein-dependent transport system permease family.</text>
</comment>
<gene>
    <name evidence="9" type="ORF">OB236_13090</name>
</gene>
<keyword evidence="4 7" id="KW-0812">Transmembrane</keyword>